<dbReference type="EMBL" id="JBHTIF010000001">
    <property type="protein sequence ID" value="MFD0724606.1"/>
    <property type="molecule type" value="Genomic_DNA"/>
</dbReference>
<comment type="caution">
    <text evidence="1">The sequence shown here is derived from an EMBL/GenBank/DDBJ whole genome shotgun (WGS) entry which is preliminary data.</text>
</comment>
<proteinExistence type="predicted"/>
<dbReference type="RefSeq" id="WP_386822258.1">
    <property type="nucleotide sequence ID" value="NZ_JBHTIF010000001.1"/>
</dbReference>
<keyword evidence="2" id="KW-1185">Reference proteome</keyword>
<accession>A0ABW2Y9K1</accession>
<protein>
    <submittedName>
        <fullName evidence="1">Uncharacterized protein</fullName>
    </submittedName>
</protein>
<name>A0ABW2Y9K1_9GAMM</name>
<organism evidence="1 2">
    <name type="scientific">Lysobacter brunescens</name>
    <dbReference type="NCBI Taxonomy" id="262323"/>
    <lineage>
        <taxon>Bacteria</taxon>
        <taxon>Pseudomonadati</taxon>
        <taxon>Pseudomonadota</taxon>
        <taxon>Gammaproteobacteria</taxon>
        <taxon>Lysobacterales</taxon>
        <taxon>Lysobacteraceae</taxon>
        <taxon>Lysobacter</taxon>
    </lineage>
</organism>
<dbReference type="Proteomes" id="UP001597110">
    <property type="component" value="Unassembled WGS sequence"/>
</dbReference>
<evidence type="ECO:0000313" key="2">
    <source>
        <dbReference type="Proteomes" id="UP001597110"/>
    </source>
</evidence>
<reference evidence="2" key="1">
    <citation type="journal article" date="2019" name="Int. J. Syst. Evol. Microbiol.">
        <title>The Global Catalogue of Microorganisms (GCM) 10K type strain sequencing project: providing services to taxonomists for standard genome sequencing and annotation.</title>
        <authorList>
            <consortium name="The Broad Institute Genomics Platform"/>
            <consortium name="The Broad Institute Genome Sequencing Center for Infectious Disease"/>
            <person name="Wu L."/>
            <person name="Ma J."/>
        </authorList>
    </citation>
    <scope>NUCLEOTIDE SEQUENCE [LARGE SCALE GENOMIC DNA]</scope>
    <source>
        <strain evidence="2">CCUG 55585</strain>
    </source>
</reference>
<evidence type="ECO:0000313" key="1">
    <source>
        <dbReference type="EMBL" id="MFD0724606.1"/>
    </source>
</evidence>
<sequence length="164" mass="18512">MDANRAISLAMTFWKLGIASDDDIIAWADARIRESETPDMRLIDLATLGPAHCDRLPWEEFPARPLLLPFPVIFSAVAPTLDLADDDALLAFARRASIECVSTDGWDGHPVMGFGYQVDHLRVDMASPELALQHIREQLPELVQRYGDLWPYRLDEIRIETNAL</sequence>
<gene>
    <name evidence="1" type="ORF">ACFQ0E_03235</name>
</gene>